<dbReference type="AlphaFoldDB" id="A0A495VSQ7"/>
<evidence type="ECO:0000256" key="1">
    <source>
        <dbReference type="SAM" id="Phobius"/>
    </source>
</evidence>
<evidence type="ECO:0000313" key="3">
    <source>
        <dbReference type="Proteomes" id="UP000269493"/>
    </source>
</evidence>
<evidence type="ECO:0000313" key="2">
    <source>
        <dbReference type="EMBL" id="RKT51513.1"/>
    </source>
</evidence>
<dbReference type="Proteomes" id="UP000269493">
    <property type="component" value="Unassembled WGS sequence"/>
</dbReference>
<keyword evidence="1" id="KW-0472">Membrane</keyword>
<keyword evidence="1" id="KW-0812">Transmembrane</keyword>
<comment type="caution">
    <text evidence="2">The sequence shown here is derived from an EMBL/GenBank/DDBJ whole genome shotgun (WGS) entry which is preliminary data.</text>
</comment>
<accession>A0A495VSQ7</accession>
<feature type="transmembrane region" description="Helical" evidence="1">
    <location>
        <begin position="14"/>
        <end position="32"/>
    </location>
</feature>
<protein>
    <submittedName>
        <fullName evidence="2">Uncharacterized protein</fullName>
    </submittedName>
</protein>
<reference evidence="2 3" key="1">
    <citation type="submission" date="2018-10" db="EMBL/GenBank/DDBJ databases">
        <title>Genomic Encyclopedia of Archaeal and Bacterial Type Strains, Phase II (KMG-II): from individual species to whole genera.</title>
        <authorList>
            <person name="Goeker M."/>
        </authorList>
    </citation>
    <scope>NUCLEOTIDE SEQUENCE [LARGE SCALE GENOMIC DNA]</scope>
    <source>
        <strain evidence="2 3">NSB1</strain>
    </source>
</reference>
<name>A0A495VSQ7_9BACT</name>
<gene>
    <name evidence="2" type="ORF">BC742_1790</name>
</gene>
<proteinExistence type="predicted"/>
<keyword evidence="3" id="KW-1185">Reference proteome</keyword>
<dbReference type="EMBL" id="RBXN01000005">
    <property type="protein sequence ID" value="RKT51513.1"/>
    <property type="molecule type" value="Genomic_DNA"/>
</dbReference>
<organism evidence="2 3">
    <name type="scientific">Coprobacter fastidiosus NSB1 = JCM 33896</name>
    <dbReference type="NCBI Taxonomy" id="1349822"/>
    <lineage>
        <taxon>Bacteria</taxon>
        <taxon>Pseudomonadati</taxon>
        <taxon>Bacteroidota</taxon>
        <taxon>Bacteroidia</taxon>
        <taxon>Bacteroidales</taxon>
        <taxon>Barnesiellaceae</taxon>
        <taxon>Coprobacter</taxon>
    </lineage>
</organism>
<keyword evidence="1" id="KW-1133">Transmembrane helix</keyword>
<sequence>MMIILSENLDSECFLIDIVIKVVLCVFLILLFGKGSKKREMIDLLVSHFPFYFYLNVSVSCRISVKDDFLL</sequence>